<feature type="domain" description="ABC-type uncharacterised transport system" evidence="2">
    <location>
        <begin position="188"/>
        <end position="423"/>
    </location>
</feature>
<dbReference type="Pfam" id="PF23357">
    <property type="entry name" value="DUF7088"/>
    <property type="match status" value="1"/>
</dbReference>
<dbReference type="InterPro" id="IPR055396">
    <property type="entry name" value="DUF7088"/>
</dbReference>
<protein>
    <submittedName>
        <fullName evidence="4">Uncharacterized protein</fullName>
    </submittedName>
</protein>
<dbReference type="Proteomes" id="UP000262969">
    <property type="component" value="Unassembled WGS sequence"/>
</dbReference>
<evidence type="ECO:0000313" key="4">
    <source>
        <dbReference type="EMBL" id="HCL02086.1"/>
    </source>
</evidence>
<keyword evidence="1" id="KW-0812">Transmembrane</keyword>
<feature type="domain" description="DUF7088" evidence="3">
    <location>
        <begin position="58"/>
        <end position="143"/>
    </location>
</feature>
<evidence type="ECO:0000259" key="3">
    <source>
        <dbReference type="Pfam" id="PF23357"/>
    </source>
</evidence>
<accession>A0A3D2X542</accession>
<dbReference type="EMBL" id="DPVV01000224">
    <property type="protein sequence ID" value="HCL02086.1"/>
    <property type="molecule type" value="Genomic_DNA"/>
</dbReference>
<sequence>MSEKREHNLGKKIKSSFQSRKFKGGAYATIISSVVIVIVLLINLFVQELGIKKDLTADGKYSLTEETKDFIKNINHNITIYYLVESGGEIDEFKRIVDNYDNLNSKVSVKYKDPVQYPKFATQYVEDEIGAQSFLVVNEDTNVAKYIPYQNLFDYEINSSTYQYDVTGLKVEEQIDAAISFVTNEDLPTVYTLTGHGEASVTSYLSGLYKDNNITATEFSSLTAQSVPEDCDVLLINMPQYDLTEEETAFLKDYLAKGGDAIFFVDYVTNSLPNVVSLLNYYGVDVVDGLVVEGDSQYTISSRYPTLLVPKISSHEFVKNIKDKKYIVVPVGSGLAIRNDLRDTIETNTILKTSDKAYSKINVNSTVAEKEENDIPGTFILGLEVKEAVGEKETRIAVYTGKAFLEDQYLKTTSFGNADLIINTINAMSGQENALSIRSTSLDEPMVSMNTAQKDRIGLVTVVLLPLFFLATGITVVVRRRRK</sequence>
<name>A0A3D2X542_9FIRM</name>
<dbReference type="Pfam" id="PF09822">
    <property type="entry name" value="ABC_transp_aux"/>
    <property type="match status" value="1"/>
</dbReference>
<gene>
    <name evidence="4" type="ORF">DHW61_06655</name>
</gene>
<feature type="transmembrane region" description="Helical" evidence="1">
    <location>
        <begin position="24"/>
        <end position="46"/>
    </location>
</feature>
<evidence type="ECO:0000256" key="1">
    <source>
        <dbReference type="SAM" id="Phobius"/>
    </source>
</evidence>
<reference evidence="4 5" key="1">
    <citation type="journal article" date="2018" name="Nat. Biotechnol.">
        <title>A standardized bacterial taxonomy based on genome phylogeny substantially revises the tree of life.</title>
        <authorList>
            <person name="Parks D.H."/>
            <person name="Chuvochina M."/>
            <person name="Waite D.W."/>
            <person name="Rinke C."/>
            <person name="Skarshewski A."/>
            <person name="Chaumeil P.A."/>
            <person name="Hugenholtz P."/>
        </authorList>
    </citation>
    <scope>NUCLEOTIDE SEQUENCE [LARGE SCALE GENOMIC DNA]</scope>
    <source>
        <strain evidence="4">UBA11728</strain>
    </source>
</reference>
<dbReference type="InterPro" id="IPR019196">
    <property type="entry name" value="ABC_transp_unknown"/>
</dbReference>
<dbReference type="AlphaFoldDB" id="A0A3D2X542"/>
<evidence type="ECO:0000259" key="2">
    <source>
        <dbReference type="Pfam" id="PF09822"/>
    </source>
</evidence>
<keyword evidence="1" id="KW-0472">Membrane</keyword>
<keyword evidence="1" id="KW-1133">Transmembrane helix</keyword>
<feature type="transmembrane region" description="Helical" evidence="1">
    <location>
        <begin position="457"/>
        <end position="478"/>
    </location>
</feature>
<evidence type="ECO:0000313" key="5">
    <source>
        <dbReference type="Proteomes" id="UP000262969"/>
    </source>
</evidence>
<proteinExistence type="predicted"/>
<organism evidence="4 5">
    <name type="scientific">Lachnoclostridium phytofermentans</name>
    <dbReference type="NCBI Taxonomy" id="66219"/>
    <lineage>
        <taxon>Bacteria</taxon>
        <taxon>Bacillati</taxon>
        <taxon>Bacillota</taxon>
        <taxon>Clostridia</taxon>
        <taxon>Lachnospirales</taxon>
        <taxon>Lachnospiraceae</taxon>
    </lineage>
</organism>
<comment type="caution">
    <text evidence="4">The sequence shown here is derived from an EMBL/GenBank/DDBJ whole genome shotgun (WGS) entry which is preliminary data.</text>
</comment>